<evidence type="ECO:0000313" key="2">
    <source>
        <dbReference type="EMBL" id="CBX31127.1"/>
    </source>
</evidence>
<accession>E1YLZ4</accession>
<dbReference type="InterPro" id="IPR018445">
    <property type="entry name" value="Put_Phosphate_transp_reg"/>
</dbReference>
<gene>
    <name evidence="2" type="ORF">N47_E46390</name>
</gene>
<dbReference type="Gene3D" id="1.20.58.220">
    <property type="entry name" value="Phosphate transport system protein phou homolog 2, domain 2"/>
    <property type="match status" value="1"/>
</dbReference>
<evidence type="ECO:0008006" key="3">
    <source>
        <dbReference type="Google" id="ProtNLM"/>
    </source>
</evidence>
<dbReference type="PANTHER" id="PTHR36536:SF3">
    <property type="entry name" value="UPF0111 PROTEIN HI_1603"/>
    <property type="match status" value="1"/>
</dbReference>
<organism evidence="2">
    <name type="scientific">uncultured Desulfobacterium sp</name>
    <dbReference type="NCBI Taxonomy" id="201089"/>
    <lineage>
        <taxon>Bacteria</taxon>
        <taxon>Pseudomonadati</taxon>
        <taxon>Thermodesulfobacteriota</taxon>
        <taxon>Desulfobacteria</taxon>
        <taxon>Desulfobacterales</taxon>
        <taxon>Desulfobacteriaceae</taxon>
        <taxon>Desulfobacterium</taxon>
        <taxon>environmental samples</taxon>
    </lineage>
</organism>
<sequence>MFSFLFKKERQVELLIYEYLDTFKVIYESFSNAMNYCFLNEVSCENFDFYIKQTHKYENKITDISDEINSIMYTKALIPDSRGDIMALLSEFDIISRLFKDILHMMQVQKLIVPGFLIKETKDLIRISVECCDLLTRQCIAFFTNTEGIRELLGLIDTNESHCDNIERRIISMIFDSDIDRFEKLQLKELIERIGNISDGAERVSKRINIFSLKRHV</sequence>
<dbReference type="Pfam" id="PF01865">
    <property type="entry name" value="PhoU_div"/>
    <property type="match status" value="1"/>
</dbReference>
<name>E1YLZ4_9BACT</name>
<protein>
    <recommendedName>
        <fullName evidence="3">Phosphate transport regulator</fullName>
    </recommendedName>
</protein>
<comment type="similarity">
    <text evidence="1">Belongs to the UPF0111 family.</text>
</comment>
<reference evidence="2" key="1">
    <citation type="journal article" date="2011" name="Environ. Microbiol.">
        <title>Genomic insights into the metabolic potential of the polycyclic aromatic hydrocarbon degrading sulfate-reducing Deltaproteobacterium N47.</title>
        <authorList>
            <person name="Bergmann F."/>
            <person name="Selesi D."/>
            <person name="Weinmaier T."/>
            <person name="Tischler P."/>
            <person name="Rattei T."/>
            <person name="Meckenstock R.U."/>
        </authorList>
    </citation>
    <scope>NUCLEOTIDE SEQUENCE</scope>
</reference>
<evidence type="ECO:0000256" key="1">
    <source>
        <dbReference type="ARBA" id="ARBA00008591"/>
    </source>
</evidence>
<proteinExistence type="inferred from homology"/>
<dbReference type="InterPro" id="IPR038078">
    <property type="entry name" value="PhoU-like_sf"/>
</dbReference>
<dbReference type="PANTHER" id="PTHR36536">
    <property type="entry name" value="UPF0111 PROTEIN HI_1603"/>
    <property type="match status" value="1"/>
</dbReference>
<dbReference type="InterPro" id="IPR002727">
    <property type="entry name" value="DUF47"/>
</dbReference>
<dbReference type="EMBL" id="FR695877">
    <property type="protein sequence ID" value="CBX31127.1"/>
    <property type="molecule type" value="Genomic_DNA"/>
</dbReference>
<dbReference type="AlphaFoldDB" id="E1YLZ4"/>